<gene>
    <name evidence="5" type="ORF">GCM10009654_32600</name>
</gene>
<dbReference type="InterPro" id="IPR001647">
    <property type="entry name" value="HTH_TetR"/>
</dbReference>
<evidence type="ECO:0000313" key="5">
    <source>
        <dbReference type="EMBL" id="GAA1172856.1"/>
    </source>
</evidence>
<dbReference type="InterPro" id="IPR036271">
    <property type="entry name" value="Tet_transcr_reg_TetR-rel_C_sf"/>
</dbReference>
<comment type="caution">
    <text evidence="5">The sequence shown here is derived from an EMBL/GenBank/DDBJ whole genome shotgun (WGS) entry which is preliminary data.</text>
</comment>
<evidence type="ECO:0000259" key="4">
    <source>
        <dbReference type="PROSITE" id="PS50977"/>
    </source>
</evidence>
<dbReference type="SUPFAM" id="SSF46689">
    <property type="entry name" value="Homeodomain-like"/>
    <property type="match status" value="1"/>
</dbReference>
<feature type="DNA-binding region" description="H-T-H motif" evidence="2">
    <location>
        <begin position="31"/>
        <end position="50"/>
    </location>
</feature>
<dbReference type="Gene3D" id="1.10.357.10">
    <property type="entry name" value="Tetracycline Repressor, domain 2"/>
    <property type="match status" value="1"/>
</dbReference>
<dbReference type="RefSeq" id="WP_344276566.1">
    <property type="nucleotide sequence ID" value="NZ_BAAAKV010000027.1"/>
</dbReference>
<dbReference type="PANTHER" id="PTHR30328:SF54">
    <property type="entry name" value="HTH-TYPE TRANSCRIPTIONAL REPRESSOR SCO4008"/>
    <property type="match status" value="1"/>
</dbReference>
<dbReference type="InterPro" id="IPR041467">
    <property type="entry name" value="Sco4008_C"/>
</dbReference>
<feature type="domain" description="HTH tetR-type" evidence="4">
    <location>
        <begin position="8"/>
        <end position="68"/>
    </location>
</feature>
<protein>
    <submittedName>
        <fullName evidence="5">TetR family transcriptional regulator</fullName>
    </submittedName>
</protein>
<organism evidence="5 6">
    <name type="scientific">Streptomyces hebeiensis</name>
    <dbReference type="NCBI Taxonomy" id="229486"/>
    <lineage>
        <taxon>Bacteria</taxon>
        <taxon>Bacillati</taxon>
        <taxon>Actinomycetota</taxon>
        <taxon>Actinomycetes</taxon>
        <taxon>Kitasatosporales</taxon>
        <taxon>Streptomycetaceae</taxon>
        <taxon>Streptomyces</taxon>
    </lineage>
</organism>
<dbReference type="InterPro" id="IPR050109">
    <property type="entry name" value="HTH-type_TetR-like_transc_reg"/>
</dbReference>
<keyword evidence="6" id="KW-1185">Reference proteome</keyword>
<reference evidence="5 6" key="1">
    <citation type="journal article" date="2019" name="Int. J. Syst. Evol. Microbiol.">
        <title>The Global Catalogue of Microorganisms (GCM) 10K type strain sequencing project: providing services to taxonomists for standard genome sequencing and annotation.</title>
        <authorList>
            <consortium name="The Broad Institute Genomics Platform"/>
            <consortium name="The Broad Institute Genome Sequencing Center for Infectious Disease"/>
            <person name="Wu L."/>
            <person name="Ma J."/>
        </authorList>
    </citation>
    <scope>NUCLEOTIDE SEQUENCE [LARGE SCALE GENOMIC DNA]</scope>
    <source>
        <strain evidence="5 6">JCM 12696</strain>
    </source>
</reference>
<evidence type="ECO:0000256" key="2">
    <source>
        <dbReference type="PROSITE-ProRule" id="PRU00335"/>
    </source>
</evidence>
<proteinExistence type="predicted"/>
<feature type="region of interest" description="Disordered" evidence="3">
    <location>
        <begin position="196"/>
        <end position="228"/>
    </location>
</feature>
<accession>A0ABN1UVD0</accession>
<evidence type="ECO:0000256" key="1">
    <source>
        <dbReference type="ARBA" id="ARBA00023125"/>
    </source>
</evidence>
<dbReference type="Pfam" id="PF00440">
    <property type="entry name" value="TetR_N"/>
    <property type="match status" value="1"/>
</dbReference>
<name>A0ABN1UVD0_9ACTN</name>
<evidence type="ECO:0000313" key="6">
    <source>
        <dbReference type="Proteomes" id="UP001501371"/>
    </source>
</evidence>
<dbReference type="PANTHER" id="PTHR30328">
    <property type="entry name" value="TRANSCRIPTIONAL REPRESSOR"/>
    <property type="match status" value="1"/>
</dbReference>
<dbReference type="Pfam" id="PF17926">
    <property type="entry name" value="TetR_C_21"/>
    <property type="match status" value="1"/>
</dbReference>
<dbReference type="PRINTS" id="PR00455">
    <property type="entry name" value="HTHTETR"/>
</dbReference>
<dbReference type="PROSITE" id="PS50977">
    <property type="entry name" value="HTH_TETR_2"/>
    <property type="match status" value="1"/>
</dbReference>
<dbReference type="SUPFAM" id="SSF48498">
    <property type="entry name" value="Tetracyclin repressor-like, C-terminal domain"/>
    <property type="match status" value="1"/>
</dbReference>
<dbReference type="EMBL" id="BAAAKV010000027">
    <property type="protein sequence ID" value="GAA1172856.1"/>
    <property type="molecule type" value="Genomic_DNA"/>
</dbReference>
<dbReference type="InterPro" id="IPR009057">
    <property type="entry name" value="Homeodomain-like_sf"/>
</dbReference>
<dbReference type="Proteomes" id="UP001501371">
    <property type="component" value="Unassembled WGS sequence"/>
</dbReference>
<keyword evidence="1 2" id="KW-0238">DNA-binding</keyword>
<sequence length="228" mass="24652">MTASSTPDSTRERIVGAAKTEFSRYGIAGARVDRIAREARTSKERVYAYFRSKEALYAFVAGRELAEVVEATRMDPADLPGYAGRLFDYFTEHPERFRLLCWGRLEPAERPLLDGEAPTRTAVLLKVRQLREAQESGQLDPAWDPVDVLALVTQIATAWLTQTEMAAAAAQLARDPATAARRAAVVESVRRLFPRPAATGPADGTGLTTGAGRDTTGLVAGAGRDTSG</sequence>
<evidence type="ECO:0000256" key="3">
    <source>
        <dbReference type="SAM" id="MobiDB-lite"/>
    </source>
</evidence>